<evidence type="ECO:0000256" key="4">
    <source>
        <dbReference type="ARBA" id="ARBA00022692"/>
    </source>
</evidence>
<evidence type="ECO:0000256" key="3">
    <source>
        <dbReference type="ARBA" id="ARBA00022448"/>
    </source>
</evidence>
<feature type="transmembrane region" description="Helical" evidence="9">
    <location>
        <begin position="575"/>
        <end position="597"/>
    </location>
</feature>
<feature type="transmembrane region" description="Helical" evidence="9">
    <location>
        <begin position="88"/>
        <end position="105"/>
    </location>
</feature>
<evidence type="ECO:0000256" key="1">
    <source>
        <dbReference type="ARBA" id="ARBA00004141"/>
    </source>
</evidence>
<keyword evidence="4 9" id="KW-0812">Transmembrane</keyword>
<reference evidence="10" key="1">
    <citation type="submission" date="2020-05" db="EMBL/GenBank/DDBJ databases">
        <title>Phylogenomic resolution of chytrid fungi.</title>
        <authorList>
            <person name="Stajich J.E."/>
            <person name="Amses K."/>
            <person name="Simmons R."/>
            <person name="Seto K."/>
            <person name="Myers J."/>
            <person name="Bonds A."/>
            <person name="Quandt C.A."/>
            <person name="Barry K."/>
            <person name="Liu P."/>
            <person name="Grigoriev I."/>
            <person name="Longcore J.E."/>
            <person name="James T.Y."/>
        </authorList>
    </citation>
    <scope>NUCLEOTIDE SEQUENCE</scope>
    <source>
        <strain evidence="10">PLAUS21</strain>
    </source>
</reference>
<comment type="caution">
    <text evidence="10">The sequence shown here is derived from an EMBL/GenBank/DDBJ whole genome shotgun (WGS) entry which is preliminary data.</text>
</comment>
<dbReference type="EMBL" id="JADGKB010000144">
    <property type="protein sequence ID" value="KAJ3252342.1"/>
    <property type="molecule type" value="Genomic_DNA"/>
</dbReference>
<dbReference type="InterPro" id="IPR004648">
    <property type="entry name" value="Oligpept_transpt"/>
</dbReference>
<evidence type="ECO:0000256" key="2">
    <source>
        <dbReference type="ARBA" id="ARBA00008807"/>
    </source>
</evidence>
<dbReference type="GO" id="GO:0015031">
    <property type="term" value="P:protein transport"/>
    <property type="evidence" value="ECO:0007669"/>
    <property type="project" value="UniProtKB-KW"/>
</dbReference>
<dbReference type="AlphaFoldDB" id="A0AAD5UDX4"/>
<evidence type="ECO:0000256" key="5">
    <source>
        <dbReference type="ARBA" id="ARBA00022856"/>
    </source>
</evidence>
<keyword evidence="3" id="KW-0813">Transport</keyword>
<feature type="transmembrane region" description="Helical" evidence="9">
    <location>
        <begin position="159"/>
        <end position="177"/>
    </location>
</feature>
<dbReference type="GO" id="GO:0016020">
    <property type="term" value="C:membrane"/>
    <property type="evidence" value="ECO:0007669"/>
    <property type="project" value="UniProtKB-SubCell"/>
</dbReference>
<organism evidence="10 11">
    <name type="scientific">Boothiomyces macroporosus</name>
    <dbReference type="NCBI Taxonomy" id="261099"/>
    <lineage>
        <taxon>Eukaryota</taxon>
        <taxon>Fungi</taxon>
        <taxon>Fungi incertae sedis</taxon>
        <taxon>Chytridiomycota</taxon>
        <taxon>Chytridiomycota incertae sedis</taxon>
        <taxon>Chytridiomycetes</taxon>
        <taxon>Rhizophydiales</taxon>
        <taxon>Terramycetaceae</taxon>
        <taxon>Boothiomyces</taxon>
    </lineage>
</organism>
<feature type="non-terminal residue" evidence="10">
    <location>
        <position position="1"/>
    </location>
</feature>
<proteinExistence type="inferred from homology"/>
<evidence type="ECO:0008006" key="12">
    <source>
        <dbReference type="Google" id="ProtNLM"/>
    </source>
</evidence>
<dbReference type="PANTHER" id="PTHR22601">
    <property type="entry name" value="ISP4 LIKE PROTEIN"/>
    <property type="match status" value="1"/>
</dbReference>
<evidence type="ECO:0000256" key="6">
    <source>
        <dbReference type="ARBA" id="ARBA00022927"/>
    </source>
</evidence>
<accession>A0AAD5UDX4</accession>
<gene>
    <name evidence="10" type="ORF">HK103_001603</name>
</gene>
<protein>
    <recommendedName>
        <fullName evidence="12">Oligopeptide transporter</fullName>
    </recommendedName>
</protein>
<evidence type="ECO:0000256" key="8">
    <source>
        <dbReference type="ARBA" id="ARBA00023136"/>
    </source>
</evidence>
<dbReference type="NCBIfam" id="TIGR00728">
    <property type="entry name" value="OPT_sfam"/>
    <property type="match status" value="2"/>
</dbReference>
<dbReference type="Proteomes" id="UP001210925">
    <property type="component" value="Unassembled WGS sequence"/>
</dbReference>
<dbReference type="InterPro" id="IPR004813">
    <property type="entry name" value="OPT"/>
</dbReference>
<comment type="subcellular location">
    <subcellularLocation>
        <location evidence="1">Membrane</location>
        <topology evidence="1">Multi-pass membrane protein</topology>
    </subcellularLocation>
</comment>
<evidence type="ECO:0000313" key="11">
    <source>
        <dbReference type="Proteomes" id="UP001210925"/>
    </source>
</evidence>
<feature type="transmembrane region" description="Helical" evidence="9">
    <location>
        <begin position="640"/>
        <end position="660"/>
    </location>
</feature>
<evidence type="ECO:0000256" key="7">
    <source>
        <dbReference type="ARBA" id="ARBA00022989"/>
    </source>
</evidence>
<keyword evidence="8 9" id="KW-0472">Membrane</keyword>
<sequence>MKEIEETKLEITDIDPETVTELSEDDFEKEFGDLAMDFTAGVVSTDDNVNIPAFTIRAIFISTLFAIPLTAINTVASFRNNPYSIPSTIANILAYPIGVFFAASLPDVSIFGASLNPGPFSVKEHVLINTIVSAASATYYGIDNVIAQKLFFNDKNVNILNSLVFVALVQFLGYGLAGLGRRFFVKPTAMLWPSVLGQIAFFNSFHQTNIESPDSMYYNSMSRYTAFWLAFGFMFFYQWIPALFAPALASVSVLCFLTKNRTVRFLGSANYNQGPGVLSFSFDWTLIGGQYAPMYVNWNSMFGIIMGTWILSPLFYYKNVFHAPLLQSTLSYGGNQITSPQDWKNSSIAVDPLPPYASNSLFDANGYQLSMSIGYSYPNLLDANCNLNMTVYQQAGSKIYMSPAFSFGYIALFLSFGAMFSQTYLLYGKDIYRQCKEAYYQTETDLDSKDPHYKIMKNYKDISEGLYLVYFGILTVLCIIFCQISTFNLPWYGTILSILLSIVGIFPIGSITGITGVQPTLNILCETVGGLIFAGHTVEVMTFKSIGTNVMLQAVQLLADLKLGYYMHIDPRAMVAAQFLGTLYGAIVNTATSFYAMDNIVNLTDLTTSYNANYYLTFVSAGGLWGALGPARSFGPSSPYWSINLAYIVGFLLPFIPWLMGKIYPAKLWNYINVYVIVSSMFPNTGSLNSGVINQILVQIFVQYYLYKYKREFWDKYVFCIMIALDTAGPLVSAFVGILQAIVFQPGTSQKGLFAPLNNVNDYYCYGQTWDGKPT</sequence>
<dbReference type="GO" id="GO:0035673">
    <property type="term" value="F:oligopeptide transmembrane transporter activity"/>
    <property type="evidence" value="ECO:0007669"/>
    <property type="project" value="InterPro"/>
</dbReference>
<dbReference type="Pfam" id="PF03169">
    <property type="entry name" value="OPT"/>
    <property type="match status" value="1"/>
</dbReference>
<feature type="transmembrane region" description="Helical" evidence="9">
    <location>
        <begin position="719"/>
        <end position="743"/>
    </location>
</feature>
<keyword evidence="7 9" id="KW-1133">Transmembrane helix</keyword>
<feature type="transmembrane region" description="Helical" evidence="9">
    <location>
        <begin position="407"/>
        <end position="427"/>
    </location>
</feature>
<feature type="transmembrane region" description="Helical" evidence="9">
    <location>
        <begin position="296"/>
        <end position="317"/>
    </location>
</feature>
<feature type="transmembrane region" description="Helical" evidence="9">
    <location>
        <begin position="466"/>
        <end position="486"/>
    </location>
</feature>
<feature type="transmembrane region" description="Helical" evidence="9">
    <location>
        <begin position="226"/>
        <end position="257"/>
    </location>
</feature>
<evidence type="ECO:0000256" key="9">
    <source>
        <dbReference type="SAM" id="Phobius"/>
    </source>
</evidence>
<comment type="similarity">
    <text evidence="2">Belongs to the oligopeptide OPT transporter family.</text>
</comment>
<feature type="transmembrane region" description="Helical" evidence="9">
    <location>
        <begin position="54"/>
        <end position="76"/>
    </location>
</feature>
<feature type="transmembrane region" description="Helical" evidence="9">
    <location>
        <begin position="492"/>
        <end position="514"/>
    </location>
</feature>
<keyword evidence="11" id="KW-1185">Reference proteome</keyword>
<feature type="transmembrane region" description="Helical" evidence="9">
    <location>
        <begin position="612"/>
        <end position="628"/>
    </location>
</feature>
<keyword evidence="6" id="KW-0653">Protein transport</keyword>
<name>A0AAD5UDX4_9FUNG</name>
<evidence type="ECO:0000313" key="10">
    <source>
        <dbReference type="EMBL" id="KAJ3252342.1"/>
    </source>
</evidence>
<keyword evidence="5" id="KW-0571">Peptide transport</keyword>